<sequence>MIPKDILIQIFEKLPVESLLRFKCVSKVWYNMIEDREFVDGFRVRAHNRGTNLLVRKSRFQKNTDEENNTGVNHSQVYTFFLVDSEGKSVPLAFPDILRETSFRLYQPVEGLLCCNNIIWNPTTRKFIDLPPRNQMPDAWKISEKMGTTRGYYGWNICSEYFLGFDVSTKKHKVLSICHVRLVKPPIACKKGDYDAHVYAEVLTLGTNCWKKISIDISLEQDLCESFEVKSSCSINGVIYSIITVPCKLSIMSTYMGGCILAFDISREKLRLLPFPEENVYVETVAYPGELGGRFALMEVLDQKIWILEEVFEGGRWTSVDLSLPKRWCDPHEYERGFNVYPMGMGSYQDGEILFRVSEICLKTRRDFGATIFSYNMESKDMRKITELDDFLDSYDDIVFGLVETIHPLKQVSSF</sequence>
<dbReference type="PANTHER" id="PTHR31111:SF138">
    <property type="entry name" value="F-BOX ASSOCIATED DOMAIN-CONTAINING PROTEIN"/>
    <property type="match status" value="1"/>
</dbReference>
<evidence type="ECO:0000313" key="3">
    <source>
        <dbReference type="RefSeq" id="XP_027096252.1"/>
    </source>
</evidence>
<protein>
    <submittedName>
        <fullName evidence="3">F-box protein At1g32420</fullName>
    </submittedName>
</protein>
<dbReference type="RefSeq" id="XP_027096252.1">
    <property type="nucleotide sequence ID" value="XM_027240451.1"/>
</dbReference>
<reference evidence="2" key="1">
    <citation type="journal article" date="2025" name="Foods">
        <title>Unveiling the Microbial Signatures of Arabica Coffee Cherries: Insights into Ripeness Specific Diversity, Functional Traits, and Implications for Quality and Safety.</title>
        <authorList>
            <consortium name="RefSeq"/>
            <person name="Tenea G.N."/>
            <person name="Cifuentes V."/>
            <person name="Reyes P."/>
            <person name="Cevallos-Vallejos M."/>
        </authorList>
    </citation>
    <scope>NUCLEOTIDE SEQUENCE [LARGE SCALE GENOMIC DNA]</scope>
</reference>
<dbReference type="PANTHER" id="PTHR31111">
    <property type="entry name" value="BNAA05G37150D PROTEIN-RELATED"/>
    <property type="match status" value="1"/>
</dbReference>
<dbReference type="Gene3D" id="1.20.1280.50">
    <property type="match status" value="1"/>
</dbReference>
<accession>A0A6P6V309</accession>
<dbReference type="Pfam" id="PF08268">
    <property type="entry name" value="FBA_3"/>
    <property type="match status" value="1"/>
</dbReference>
<dbReference type="InterPro" id="IPR017451">
    <property type="entry name" value="F-box-assoc_interact_dom"/>
</dbReference>
<dbReference type="NCBIfam" id="TIGR01640">
    <property type="entry name" value="F_box_assoc_1"/>
    <property type="match status" value="1"/>
</dbReference>
<gene>
    <name evidence="3" type="primary">LOC113716158</name>
</gene>
<reference evidence="3" key="2">
    <citation type="submission" date="2025-08" db="UniProtKB">
        <authorList>
            <consortium name="RefSeq"/>
        </authorList>
    </citation>
    <scope>IDENTIFICATION</scope>
    <source>
        <tissue evidence="3">Leaves</tissue>
    </source>
</reference>
<organism evidence="2 3">
    <name type="scientific">Coffea arabica</name>
    <name type="common">Arabian coffee</name>
    <dbReference type="NCBI Taxonomy" id="13443"/>
    <lineage>
        <taxon>Eukaryota</taxon>
        <taxon>Viridiplantae</taxon>
        <taxon>Streptophyta</taxon>
        <taxon>Embryophyta</taxon>
        <taxon>Tracheophyta</taxon>
        <taxon>Spermatophyta</taxon>
        <taxon>Magnoliopsida</taxon>
        <taxon>eudicotyledons</taxon>
        <taxon>Gunneridae</taxon>
        <taxon>Pentapetalae</taxon>
        <taxon>asterids</taxon>
        <taxon>lamiids</taxon>
        <taxon>Gentianales</taxon>
        <taxon>Rubiaceae</taxon>
        <taxon>Ixoroideae</taxon>
        <taxon>Gardenieae complex</taxon>
        <taxon>Bertiereae - Coffeeae clade</taxon>
        <taxon>Coffeeae</taxon>
        <taxon>Coffea</taxon>
    </lineage>
</organism>
<dbReference type="Pfam" id="PF00646">
    <property type="entry name" value="F-box"/>
    <property type="match status" value="1"/>
</dbReference>
<dbReference type="SMART" id="SM00256">
    <property type="entry name" value="FBOX"/>
    <property type="match status" value="1"/>
</dbReference>
<dbReference type="OrthoDB" id="1107590at2759"/>
<dbReference type="AlphaFoldDB" id="A0A6P6V309"/>
<keyword evidence="2" id="KW-1185">Reference proteome</keyword>
<dbReference type="CDD" id="cd22157">
    <property type="entry name" value="F-box_AtFBW1-like"/>
    <property type="match status" value="1"/>
</dbReference>
<dbReference type="GeneID" id="113716158"/>
<dbReference type="InterPro" id="IPR036047">
    <property type="entry name" value="F-box-like_dom_sf"/>
</dbReference>
<dbReference type="InterPro" id="IPR013187">
    <property type="entry name" value="F-box-assoc_dom_typ3"/>
</dbReference>
<evidence type="ECO:0000313" key="2">
    <source>
        <dbReference type="Proteomes" id="UP001652660"/>
    </source>
</evidence>
<dbReference type="Proteomes" id="UP001652660">
    <property type="component" value="Chromosome 11c"/>
</dbReference>
<feature type="domain" description="F-box" evidence="1">
    <location>
        <begin position="1"/>
        <end position="42"/>
    </location>
</feature>
<name>A0A6P6V309_COFAR</name>
<evidence type="ECO:0000259" key="1">
    <source>
        <dbReference type="PROSITE" id="PS50181"/>
    </source>
</evidence>
<proteinExistence type="predicted"/>
<dbReference type="PROSITE" id="PS50181">
    <property type="entry name" value="FBOX"/>
    <property type="match status" value="1"/>
</dbReference>
<dbReference type="InterPro" id="IPR001810">
    <property type="entry name" value="F-box_dom"/>
</dbReference>
<dbReference type="SUPFAM" id="SSF81383">
    <property type="entry name" value="F-box domain"/>
    <property type="match status" value="1"/>
</dbReference>